<feature type="transmembrane region" description="Helical" evidence="10">
    <location>
        <begin position="215"/>
        <end position="234"/>
    </location>
</feature>
<comment type="similarity">
    <text evidence="2 9">Belongs to the SecY/SEC61-alpha family.</text>
</comment>
<dbReference type="AlphaFoldDB" id="A0A218NNR2"/>
<dbReference type="InterPro" id="IPR030659">
    <property type="entry name" value="SecY_CS"/>
</dbReference>
<organism evidence="11 12">
    <name type="scientific">Candidatus Mancarchaeum acidiphilum</name>
    <dbReference type="NCBI Taxonomy" id="1920749"/>
    <lineage>
        <taxon>Archaea</taxon>
        <taxon>Candidatus Micrarchaeota</taxon>
        <taxon>Candidatus Mancarchaeum</taxon>
    </lineage>
</organism>
<feature type="transmembrane region" description="Helical" evidence="10">
    <location>
        <begin position="254"/>
        <end position="272"/>
    </location>
</feature>
<keyword evidence="3" id="KW-0813">Transport</keyword>
<dbReference type="OrthoDB" id="371914at2157"/>
<sequence>MTFEFMDKISKYIPVITPPKKPLSLREKMVWTAIILGIYFLLYNTYAIGVNITDVTQPVLQLISIIFAARIGSIITVGIGPIVLSSIVLQLLNGSGIIHIDMDNPIEKGRFQSLQKFSAIAIAVIESVAFVLSGYVPVSNPGLAGVVMLQLALGAIAIIFMDEMMSKYGITSGINMFIAAGVSYAIVAGTATVIFPEVIGAITAGGAAAPANAVLAFGPLIFAIIVFLVSIYAYEMKIELPLSFGQMRGVGGRLPIPFLYVSVLPVILATALEESFTVWFKFLSGITGSFANFAKFIAYYQNGALSGGLVYLISPSFPLPYSAPYGIGGYLPYFSYLLTHTSDLFLPMGGMILVPEWIHVIVYIVVLEILCVVFGKFWIEMTGQNPEKLAQQLQDMGWQIPGFRRDPRMIKKLLDKYIPDITVLGSLFVGLLAAIATLTGAIGTGMGILLTVGIIYMVYQQLEQENLYETYPILSKIAK</sequence>
<evidence type="ECO:0000256" key="1">
    <source>
        <dbReference type="ARBA" id="ARBA00004141"/>
    </source>
</evidence>
<dbReference type="KEGG" id="marh:Mia14_0832"/>
<evidence type="ECO:0000256" key="5">
    <source>
        <dbReference type="ARBA" id="ARBA00022927"/>
    </source>
</evidence>
<protein>
    <submittedName>
        <fullName evidence="11">Preprotein translocase subunit SecY</fullName>
    </submittedName>
</protein>
<feature type="transmembrane region" description="Helical" evidence="10">
    <location>
        <begin position="278"/>
        <end position="298"/>
    </location>
</feature>
<gene>
    <name evidence="11" type="ORF">Mia14_0832</name>
</gene>
<name>A0A218NNR2_9ARCH</name>
<dbReference type="GeneID" id="33314381"/>
<evidence type="ECO:0000313" key="11">
    <source>
        <dbReference type="EMBL" id="ASI14120.1"/>
    </source>
</evidence>
<feature type="transmembrane region" description="Helical" evidence="10">
    <location>
        <begin position="357"/>
        <end position="379"/>
    </location>
</feature>
<dbReference type="Proteomes" id="UP000197679">
    <property type="component" value="Chromosome"/>
</dbReference>
<feature type="transmembrane region" description="Helical" evidence="10">
    <location>
        <begin position="62"/>
        <end position="92"/>
    </location>
</feature>
<dbReference type="PANTHER" id="PTHR10906">
    <property type="entry name" value="SECY/SEC61-ALPHA FAMILY MEMBER"/>
    <property type="match status" value="1"/>
</dbReference>
<feature type="transmembrane region" description="Helical" evidence="10">
    <location>
        <begin position="117"/>
        <end position="136"/>
    </location>
</feature>
<dbReference type="EMBL" id="CP019964">
    <property type="protein sequence ID" value="ASI14120.1"/>
    <property type="molecule type" value="Genomic_DNA"/>
</dbReference>
<evidence type="ECO:0000256" key="9">
    <source>
        <dbReference type="RuleBase" id="RU004349"/>
    </source>
</evidence>
<keyword evidence="7" id="KW-0811">Translocation</keyword>
<dbReference type="InterPro" id="IPR023201">
    <property type="entry name" value="SecY_dom_sf"/>
</dbReference>
<dbReference type="PIRSF" id="PIRSF004557">
    <property type="entry name" value="SecY"/>
    <property type="match status" value="1"/>
</dbReference>
<evidence type="ECO:0000256" key="10">
    <source>
        <dbReference type="SAM" id="Phobius"/>
    </source>
</evidence>
<dbReference type="PROSITE" id="PS00755">
    <property type="entry name" value="SECY_1"/>
    <property type="match status" value="1"/>
</dbReference>
<dbReference type="Pfam" id="PF00344">
    <property type="entry name" value="SecY"/>
    <property type="match status" value="1"/>
</dbReference>
<keyword evidence="6 10" id="KW-1133">Transmembrane helix</keyword>
<evidence type="ECO:0000256" key="2">
    <source>
        <dbReference type="ARBA" id="ARBA00005751"/>
    </source>
</evidence>
<dbReference type="RefSeq" id="WP_088820395.1">
    <property type="nucleotide sequence ID" value="NZ_CP019964.1"/>
</dbReference>
<evidence type="ECO:0000256" key="6">
    <source>
        <dbReference type="ARBA" id="ARBA00022989"/>
    </source>
</evidence>
<dbReference type="InterPro" id="IPR002208">
    <property type="entry name" value="SecY/SEC61-alpha"/>
</dbReference>
<keyword evidence="5" id="KW-0653">Protein transport</keyword>
<feature type="transmembrane region" description="Helical" evidence="10">
    <location>
        <begin position="142"/>
        <end position="161"/>
    </location>
</feature>
<keyword evidence="12" id="KW-1185">Reference proteome</keyword>
<feature type="transmembrane region" description="Helical" evidence="10">
    <location>
        <begin position="29"/>
        <end position="50"/>
    </location>
</feature>
<evidence type="ECO:0000313" key="12">
    <source>
        <dbReference type="Proteomes" id="UP000197679"/>
    </source>
</evidence>
<dbReference type="PRINTS" id="PR00303">
    <property type="entry name" value="SECYTRNLCASE"/>
</dbReference>
<proteinExistence type="inferred from homology"/>
<reference evidence="11 12" key="1">
    <citation type="journal article" date="2017" name="Nat. Commun.">
        <title>'ARMAN' archaea depend on association with euryarchaeal host in culture and in situ.</title>
        <authorList>
            <person name="Golyshina O."/>
            <person name="Toshchakov S."/>
            <person name="Makarova K."/>
            <person name="Gavrilov S."/>
            <person name="Korzhenkov A."/>
            <person name="La Cono V."/>
            <person name="Arcadi E."/>
            <person name="Nechitaylo T."/>
            <person name="Ferrer M."/>
            <person name="Kublanov I."/>
            <person name="Wolf Y."/>
            <person name="Yakimov M."/>
            <person name="Golyshin P."/>
            <person name="Slesarev A."/>
            <person name="Kozyavkin S."/>
        </authorList>
    </citation>
    <scope>NUCLEOTIDE SEQUENCE [LARGE SCALE GENOMIC DNA]</scope>
    <source>
        <strain evidence="11 12">Mia14</strain>
    </source>
</reference>
<evidence type="ECO:0000256" key="4">
    <source>
        <dbReference type="ARBA" id="ARBA00022692"/>
    </source>
</evidence>
<feature type="transmembrane region" description="Helical" evidence="10">
    <location>
        <begin position="417"/>
        <end position="435"/>
    </location>
</feature>
<evidence type="ECO:0000256" key="7">
    <source>
        <dbReference type="ARBA" id="ARBA00023010"/>
    </source>
</evidence>
<accession>A0A218NNR2</accession>
<comment type="subcellular location">
    <subcellularLocation>
        <location evidence="1">Membrane</location>
        <topology evidence="1">Multi-pass membrane protein</topology>
    </subcellularLocation>
</comment>
<evidence type="ECO:0000256" key="8">
    <source>
        <dbReference type="ARBA" id="ARBA00023136"/>
    </source>
</evidence>
<dbReference type="GO" id="GO:0016020">
    <property type="term" value="C:membrane"/>
    <property type="evidence" value="ECO:0007669"/>
    <property type="project" value="UniProtKB-SubCell"/>
</dbReference>
<feature type="transmembrane region" description="Helical" evidence="10">
    <location>
        <begin position="173"/>
        <end position="195"/>
    </location>
</feature>
<dbReference type="GO" id="GO:0015031">
    <property type="term" value="P:protein transport"/>
    <property type="evidence" value="ECO:0007669"/>
    <property type="project" value="UniProtKB-KW"/>
</dbReference>
<dbReference type="SUPFAM" id="SSF103491">
    <property type="entry name" value="Preprotein translocase SecY subunit"/>
    <property type="match status" value="1"/>
</dbReference>
<dbReference type="Gene3D" id="1.10.3370.10">
    <property type="entry name" value="SecY subunit domain"/>
    <property type="match status" value="1"/>
</dbReference>
<feature type="transmembrane region" description="Helical" evidence="10">
    <location>
        <begin position="441"/>
        <end position="459"/>
    </location>
</feature>
<evidence type="ECO:0000256" key="3">
    <source>
        <dbReference type="ARBA" id="ARBA00022448"/>
    </source>
</evidence>
<keyword evidence="4 10" id="KW-0812">Transmembrane</keyword>
<keyword evidence="8 10" id="KW-0472">Membrane</keyword>